<dbReference type="InterPro" id="IPR036155">
    <property type="entry name" value="Crypto/Photolyase_N_sf"/>
</dbReference>
<evidence type="ECO:0000256" key="9">
    <source>
        <dbReference type="ARBA" id="ARBA00023125"/>
    </source>
</evidence>
<dbReference type="EMBL" id="WAIE01000009">
    <property type="protein sequence ID" value="KAB1439026.1"/>
    <property type="molecule type" value="Genomic_DNA"/>
</dbReference>
<name>A0A6N6N0S1_9BACT</name>
<evidence type="ECO:0000256" key="14">
    <source>
        <dbReference type="SAM" id="MobiDB-lite"/>
    </source>
</evidence>
<comment type="cofactor">
    <cofactor evidence="1">
        <name>(6R)-5,10-methylene-5,6,7,8-tetrahydrofolate</name>
        <dbReference type="ChEBI" id="CHEBI:15636"/>
    </cofactor>
</comment>
<evidence type="ECO:0000256" key="10">
    <source>
        <dbReference type="ARBA" id="ARBA00023204"/>
    </source>
</evidence>
<evidence type="ECO:0000256" key="11">
    <source>
        <dbReference type="ARBA" id="ARBA00023239"/>
    </source>
</evidence>
<evidence type="ECO:0000256" key="8">
    <source>
        <dbReference type="ARBA" id="ARBA00022827"/>
    </source>
</evidence>
<proteinExistence type="inferred from homology"/>
<dbReference type="RefSeq" id="WP_151151996.1">
    <property type="nucleotide sequence ID" value="NZ_WAIE01000009.1"/>
</dbReference>
<dbReference type="Pfam" id="PF00875">
    <property type="entry name" value="DNA_photolyase"/>
    <property type="match status" value="1"/>
</dbReference>
<dbReference type="AlphaFoldDB" id="A0A6N6N0S1"/>
<keyword evidence="6" id="KW-0285">Flavoprotein</keyword>
<organism evidence="16 17">
    <name type="scientific">Pseudodesulfovibrio senegalensis</name>
    <dbReference type="NCBI Taxonomy" id="1721087"/>
    <lineage>
        <taxon>Bacteria</taxon>
        <taxon>Pseudomonadati</taxon>
        <taxon>Thermodesulfobacteriota</taxon>
        <taxon>Desulfovibrionia</taxon>
        <taxon>Desulfovibrionales</taxon>
        <taxon>Desulfovibrionaceae</taxon>
    </lineage>
</organism>
<dbReference type="Gene3D" id="3.40.50.620">
    <property type="entry name" value="HUPs"/>
    <property type="match status" value="1"/>
</dbReference>
<keyword evidence="11 16" id="KW-0456">Lyase</keyword>
<evidence type="ECO:0000313" key="16">
    <source>
        <dbReference type="EMBL" id="KAB1439026.1"/>
    </source>
</evidence>
<dbReference type="InterPro" id="IPR036134">
    <property type="entry name" value="Crypto/Photolyase_FAD-like_sf"/>
</dbReference>
<evidence type="ECO:0000256" key="2">
    <source>
        <dbReference type="ARBA" id="ARBA00001974"/>
    </source>
</evidence>
<dbReference type="Gene3D" id="1.25.40.80">
    <property type="match status" value="1"/>
</dbReference>
<dbReference type="PANTHER" id="PTHR10211">
    <property type="entry name" value="DEOXYRIBODIPYRIMIDINE PHOTOLYASE"/>
    <property type="match status" value="1"/>
</dbReference>
<evidence type="ECO:0000313" key="17">
    <source>
        <dbReference type="Proteomes" id="UP000438699"/>
    </source>
</evidence>
<dbReference type="InterPro" id="IPR006050">
    <property type="entry name" value="DNA_photolyase_N"/>
</dbReference>
<reference evidence="16 17" key="1">
    <citation type="journal article" date="2017" name="Int. J. Syst. Evol. Microbiol.">
        <title>Desulfovibrio senegalensis sp. nov., a mesophilic sulfate reducer isolated from marine sediment.</title>
        <authorList>
            <person name="Thioye A."/>
            <person name="Gam Z.B.A."/>
            <person name="Mbengue M."/>
            <person name="Cayol J.L."/>
            <person name="Joseph-Bartoli M."/>
            <person name="Toure-Kane C."/>
            <person name="Labat M."/>
        </authorList>
    </citation>
    <scope>NUCLEOTIDE SEQUENCE [LARGE SCALE GENOMIC DNA]</scope>
    <source>
        <strain evidence="16 17">DSM 101509</strain>
    </source>
</reference>
<comment type="catalytic activity">
    <reaction evidence="13">
        <text>cyclobutadipyrimidine (in DNA) = 2 pyrimidine residues (in DNA).</text>
        <dbReference type="EC" id="4.1.99.3"/>
    </reaction>
</comment>
<evidence type="ECO:0000259" key="15">
    <source>
        <dbReference type="PROSITE" id="PS51645"/>
    </source>
</evidence>
<keyword evidence="8" id="KW-0274">FAD</keyword>
<keyword evidence="9" id="KW-0238">DNA-binding</keyword>
<keyword evidence="17" id="KW-1185">Reference proteome</keyword>
<gene>
    <name evidence="16" type="ORF">F8A88_15015</name>
</gene>
<comment type="cofactor">
    <cofactor evidence="2">
        <name>FAD</name>
        <dbReference type="ChEBI" id="CHEBI:57692"/>
    </cofactor>
</comment>
<comment type="similarity">
    <text evidence="3">Belongs to the DNA photolyase class-2 family.</text>
</comment>
<protein>
    <recommendedName>
        <fullName evidence="5">Deoxyribodipyrimidine photo-lyase</fullName>
        <ecNumber evidence="4">4.1.99.3</ecNumber>
    </recommendedName>
    <alternativeName>
        <fullName evidence="12">DNA photolyase</fullName>
    </alternativeName>
</protein>
<dbReference type="GO" id="GO:0003904">
    <property type="term" value="F:deoxyribodipyrimidine photo-lyase activity"/>
    <property type="evidence" value="ECO:0007669"/>
    <property type="project" value="UniProtKB-EC"/>
</dbReference>
<evidence type="ECO:0000256" key="1">
    <source>
        <dbReference type="ARBA" id="ARBA00001932"/>
    </source>
</evidence>
<dbReference type="PANTHER" id="PTHR10211:SF0">
    <property type="entry name" value="DEOXYRIBODIPYRIMIDINE PHOTO-LYASE"/>
    <property type="match status" value="1"/>
</dbReference>
<feature type="domain" description="Photolyase/cryptochrome alpha/beta" evidence="15">
    <location>
        <begin position="18"/>
        <end position="152"/>
    </location>
</feature>
<evidence type="ECO:0000256" key="5">
    <source>
        <dbReference type="ARBA" id="ARBA00014046"/>
    </source>
</evidence>
<dbReference type="SUPFAM" id="SSF48173">
    <property type="entry name" value="Cryptochrome/photolyase FAD-binding domain"/>
    <property type="match status" value="1"/>
</dbReference>
<evidence type="ECO:0000256" key="3">
    <source>
        <dbReference type="ARBA" id="ARBA00006409"/>
    </source>
</evidence>
<dbReference type="InterPro" id="IPR014729">
    <property type="entry name" value="Rossmann-like_a/b/a_fold"/>
</dbReference>
<evidence type="ECO:0000256" key="6">
    <source>
        <dbReference type="ARBA" id="ARBA00022630"/>
    </source>
</evidence>
<evidence type="ECO:0000256" key="13">
    <source>
        <dbReference type="ARBA" id="ARBA00033999"/>
    </source>
</evidence>
<dbReference type="GO" id="GO:0003677">
    <property type="term" value="F:DNA binding"/>
    <property type="evidence" value="ECO:0007669"/>
    <property type="project" value="UniProtKB-KW"/>
</dbReference>
<evidence type="ECO:0000256" key="7">
    <source>
        <dbReference type="ARBA" id="ARBA00022763"/>
    </source>
</evidence>
<dbReference type="FunFam" id="3.40.50.620:FF:000110">
    <property type="entry name" value="Deoxyribodipyrimidine photolyase"/>
    <property type="match status" value="1"/>
</dbReference>
<feature type="region of interest" description="Disordered" evidence="14">
    <location>
        <begin position="184"/>
        <end position="223"/>
    </location>
</feature>
<comment type="caution">
    <text evidence="16">The sequence shown here is derived from an EMBL/GenBank/DDBJ whole genome shotgun (WGS) entry which is preliminary data.</text>
</comment>
<evidence type="ECO:0000256" key="4">
    <source>
        <dbReference type="ARBA" id="ARBA00013149"/>
    </source>
</evidence>
<accession>A0A6N6N0S1</accession>
<dbReference type="InterPro" id="IPR052219">
    <property type="entry name" value="Photolyase_Class-2"/>
</dbReference>
<dbReference type="PROSITE" id="PS51645">
    <property type="entry name" value="PHR_CRY_ALPHA_BETA"/>
    <property type="match status" value="1"/>
</dbReference>
<dbReference type="GO" id="GO:0000719">
    <property type="term" value="P:photoreactive repair"/>
    <property type="evidence" value="ECO:0007669"/>
    <property type="project" value="TreeGrafter"/>
</dbReference>
<dbReference type="FunFam" id="1.10.579.10:FF:000002">
    <property type="entry name" value="Deoxyribodipyrimidine photolyase"/>
    <property type="match status" value="1"/>
</dbReference>
<evidence type="ECO:0000256" key="12">
    <source>
        <dbReference type="ARBA" id="ARBA00031671"/>
    </source>
</evidence>
<dbReference type="Proteomes" id="UP000438699">
    <property type="component" value="Unassembled WGS sequence"/>
</dbReference>
<dbReference type="EC" id="4.1.99.3" evidence="4"/>
<keyword evidence="7" id="KW-0227">DNA damage</keyword>
<dbReference type="Gene3D" id="1.10.579.10">
    <property type="entry name" value="DNA Cyclobutane Dipyrimidine Photolyase, subunit A, domain 3"/>
    <property type="match status" value="1"/>
</dbReference>
<dbReference type="SUPFAM" id="SSF52425">
    <property type="entry name" value="Cryptochrome/photolyase, N-terminal domain"/>
    <property type="match status" value="1"/>
</dbReference>
<sequence length="455" mass="51663">MPESRTRQIRTGNAPNNGPVAYWMHREHRCRDNWGLLMAQQLATARRVPLCVFYALSPQFLEAGQRQFLFLTQGLAQTARELEARNIPFLPRMGDPAQEIPKLARKLNIGALVTDFDVLRIKRQWIESVADHVCSTTGAHVFETDGRNVVPCWLASDKKEYAARTIRPKIHRLLPEFLVQPPELAPHPHPLAQRPASASLGDLQHAASSHSGPPPCDFPSGEQAAHEALEQFKRTRLNQYGKGRNVPTNPVTSRLSPYLHFGQIHAGRVALRVLESGADRESSDAYLEELIVRRELADNFCLHEPDYDNTGCFAPWASQTLEAHLNDPRPALYTSEEFERAQTHDPLWNAAQREMVRTGHMHGYMRMYWAKKILEWSETPEQAMAEAIRLNDRYQMDGRDSNGYAGIAWSMGGVHDRGWPERAVFGKIRSMTFNGAKSKFRVQEYIDAQERGSLL</sequence>
<keyword evidence="10" id="KW-0234">DNA repair</keyword>
<dbReference type="OrthoDB" id="9772484at2"/>